<dbReference type="PROSITE" id="PS50850">
    <property type="entry name" value="MFS"/>
    <property type="match status" value="1"/>
</dbReference>
<accession>A0AAV9HW03</accession>
<feature type="transmembrane region" description="Helical" evidence="6">
    <location>
        <begin position="413"/>
        <end position="435"/>
    </location>
</feature>
<feature type="compositionally biased region" description="Low complexity" evidence="5">
    <location>
        <begin position="46"/>
        <end position="63"/>
    </location>
</feature>
<evidence type="ECO:0000256" key="3">
    <source>
        <dbReference type="ARBA" id="ARBA00022989"/>
    </source>
</evidence>
<organism evidence="8 9">
    <name type="scientific">Cladorrhinum samala</name>
    <dbReference type="NCBI Taxonomy" id="585594"/>
    <lineage>
        <taxon>Eukaryota</taxon>
        <taxon>Fungi</taxon>
        <taxon>Dikarya</taxon>
        <taxon>Ascomycota</taxon>
        <taxon>Pezizomycotina</taxon>
        <taxon>Sordariomycetes</taxon>
        <taxon>Sordariomycetidae</taxon>
        <taxon>Sordariales</taxon>
        <taxon>Podosporaceae</taxon>
        <taxon>Cladorrhinum</taxon>
    </lineage>
</organism>
<feature type="transmembrane region" description="Helical" evidence="6">
    <location>
        <begin position="388"/>
        <end position="407"/>
    </location>
</feature>
<evidence type="ECO:0000256" key="6">
    <source>
        <dbReference type="SAM" id="Phobius"/>
    </source>
</evidence>
<feature type="transmembrane region" description="Helical" evidence="6">
    <location>
        <begin position="171"/>
        <end position="190"/>
    </location>
</feature>
<dbReference type="InterPro" id="IPR020846">
    <property type="entry name" value="MFS_dom"/>
</dbReference>
<keyword evidence="2 6" id="KW-0812">Transmembrane</keyword>
<feature type="region of interest" description="Disordered" evidence="5">
    <location>
        <begin position="1"/>
        <end position="100"/>
    </location>
</feature>
<dbReference type="GO" id="GO:0016020">
    <property type="term" value="C:membrane"/>
    <property type="evidence" value="ECO:0007669"/>
    <property type="project" value="UniProtKB-SubCell"/>
</dbReference>
<proteinExistence type="predicted"/>
<dbReference type="InterPro" id="IPR011701">
    <property type="entry name" value="MFS"/>
</dbReference>
<dbReference type="PANTHER" id="PTHR23514:SF6">
    <property type="entry name" value="MAJOR FACILITATOR SUPERFAMILY (MFS) PROFILE DOMAIN-CONTAINING PROTEIN"/>
    <property type="match status" value="1"/>
</dbReference>
<dbReference type="PANTHER" id="PTHR23514">
    <property type="entry name" value="BYPASS OF STOP CODON PROTEIN 6"/>
    <property type="match status" value="1"/>
</dbReference>
<evidence type="ECO:0000256" key="2">
    <source>
        <dbReference type="ARBA" id="ARBA00022692"/>
    </source>
</evidence>
<keyword evidence="4 6" id="KW-0472">Membrane</keyword>
<evidence type="ECO:0000256" key="1">
    <source>
        <dbReference type="ARBA" id="ARBA00004141"/>
    </source>
</evidence>
<dbReference type="EMBL" id="MU864947">
    <property type="protein sequence ID" value="KAK4464513.1"/>
    <property type="molecule type" value="Genomic_DNA"/>
</dbReference>
<gene>
    <name evidence="8" type="ORF">QBC42DRAFT_304007</name>
</gene>
<dbReference type="InterPro" id="IPR036259">
    <property type="entry name" value="MFS_trans_sf"/>
</dbReference>
<name>A0AAV9HW03_9PEZI</name>
<dbReference type="Proteomes" id="UP001321749">
    <property type="component" value="Unassembled WGS sequence"/>
</dbReference>
<feature type="transmembrane region" description="Helical" evidence="6">
    <location>
        <begin position="475"/>
        <end position="495"/>
    </location>
</feature>
<sequence length="501" mass="52613">MRSEAAAHKHSASGAKPRDPDPAGPEIPGGRKRTSITITTTAIPESALSSASPSPSSSASPSPTETNPDADLESSRPSSRAGTGKNPDVPPAHTSSPRLSRNRINHLRLAALCLVQLTSGLTDSATGTLIPAIEHGTHLQTSLLFVGQALGFILGAAFVDPISSLLDSSHSPLFLLANSLVAAAYVPFLLSSKDPAPSFFITVVLGFFLLGFGNSFNLSLGNVFAASGPRLGTSNSLGLMHGAYGLGGALGPLIANTVVSVEGLDSWGKYYWITFGLALLGTAGTGSSFWGYHGMQGQGKKSAIKVRTEHWQASLAAIDWRVVLLGALFVFAYQGAEVSISGWAFTFLKEERNAGDKFGYATAGYWAGIAIGRFLLTPLGERFGEKRFVYFVVALCAAFQIVVWFVRNPIADSVVFAVIGLLLGPVYPCAVAVFMRNMREQERTSGIGIISAFGSSGGAVAPFITGAIADSCGSWVLNPIAVVLFGAMLVCWYFSPDDPTE</sequence>
<comment type="caution">
    <text evidence="8">The sequence shown here is derived from an EMBL/GenBank/DDBJ whole genome shotgun (WGS) entry which is preliminary data.</text>
</comment>
<protein>
    <submittedName>
        <fullName evidence="8">Bypass of stop codon protein 6</fullName>
    </submittedName>
</protein>
<dbReference type="Gene3D" id="1.20.1250.20">
    <property type="entry name" value="MFS general substrate transporter like domains"/>
    <property type="match status" value="2"/>
</dbReference>
<dbReference type="Pfam" id="PF07690">
    <property type="entry name" value="MFS_1"/>
    <property type="match status" value="1"/>
</dbReference>
<feature type="transmembrane region" description="Helical" evidence="6">
    <location>
        <begin position="313"/>
        <end position="333"/>
    </location>
</feature>
<feature type="transmembrane region" description="Helical" evidence="6">
    <location>
        <begin position="237"/>
        <end position="258"/>
    </location>
</feature>
<evidence type="ECO:0000256" key="4">
    <source>
        <dbReference type="ARBA" id="ARBA00023136"/>
    </source>
</evidence>
<keyword evidence="3 6" id="KW-1133">Transmembrane helix</keyword>
<feature type="domain" description="Major facilitator superfamily (MFS) profile" evidence="7">
    <location>
        <begin position="323"/>
        <end position="501"/>
    </location>
</feature>
<feature type="transmembrane region" description="Helical" evidence="6">
    <location>
        <begin position="139"/>
        <end position="159"/>
    </location>
</feature>
<keyword evidence="9" id="KW-1185">Reference proteome</keyword>
<reference evidence="8" key="2">
    <citation type="submission" date="2023-06" db="EMBL/GenBank/DDBJ databases">
        <authorList>
            <consortium name="Lawrence Berkeley National Laboratory"/>
            <person name="Mondo S.J."/>
            <person name="Hensen N."/>
            <person name="Bonometti L."/>
            <person name="Westerberg I."/>
            <person name="Brannstrom I.O."/>
            <person name="Guillou S."/>
            <person name="Cros-Aarteil S."/>
            <person name="Calhoun S."/>
            <person name="Haridas S."/>
            <person name="Kuo A."/>
            <person name="Pangilinan J."/>
            <person name="Riley R."/>
            <person name="Labutti K."/>
            <person name="Andreopoulos B."/>
            <person name="Lipzen A."/>
            <person name="Chen C."/>
            <person name="Yanf M."/>
            <person name="Daum C."/>
            <person name="Ng V."/>
            <person name="Clum A."/>
            <person name="Steindorff A."/>
            <person name="Ohm R."/>
            <person name="Martin F."/>
            <person name="Silar P."/>
            <person name="Natvig D."/>
            <person name="Lalanne C."/>
            <person name="Gautier V."/>
            <person name="Ament-Velasquez S.L."/>
            <person name="Kruys A."/>
            <person name="Hutchinson M.I."/>
            <person name="Powell A.J."/>
            <person name="Barry K."/>
            <person name="Miller A.N."/>
            <person name="Grigoriev I.V."/>
            <person name="Debuchy R."/>
            <person name="Gladieux P."/>
            <person name="Thoren M.H."/>
            <person name="Johannesson H."/>
        </authorList>
    </citation>
    <scope>NUCLEOTIDE SEQUENCE</scope>
    <source>
        <strain evidence="8">PSN324</strain>
    </source>
</reference>
<feature type="transmembrane region" description="Helical" evidence="6">
    <location>
        <begin position="447"/>
        <end position="469"/>
    </location>
</feature>
<dbReference type="FunFam" id="1.20.1250.20:FF:000286">
    <property type="entry name" value="MFS efflux transporter"/>
    <property type="match status" value="1"/>
</dbReference>
<dbReference type="SUPFAM" id="SSF103473">
    <property type="entry name" value="MFS general substrate transporter"/>
    <property type="match status" value="1"/>
</dbReference>
<feature type="transmembrane region" description="Helical" evidence="6">
    <location>
        <begin position="270"/>
        <end position="292"/>
    </location>
</feature>
<dbReference type="GO" id="GO:0022857">
    <property type="term" value="F:transmembrane transporter activity"/>
    <property type="evidence" value="ECO:0007669"/>
    <property type="project" value="InterPro"/>
</dbReference>
<evidence type="ECO:0000256" key="5">
    <source>
        <dbReference type="SAM" id="MobiDB-lite"/>
    </source>
</evidence>
<dbReference type="InterPro" id="IPR051788">
    <property type="entry name" value="MFS_Transporter"/>
</dbReference>
<reference evidence="8" key="1">
    <citation type="journal article" date="2023" name="Mol. Phylogenet. Evol.">
        <title>Genome-scale phylogeny and comparative genomics of the fungal order Sordariales.</title>
        <authorList>
            <person name="Hensen N."/>
            <person name="Bonometti L."/>
            <person name="Westerberg I."/>
            <person name="Brannstrom I.O."/>
            <person name="Guillou S."/>
            <person name="Cros-Aarteil S."/>
            <person name="Calhoun S."/>
            <person name="Haridas S."/>
            <person name="Kuo A."/>
            <person name="Mondo S."/>
            <person name="Pangilinan J."/>
            <person name="Riley R."/>
            <person name="LaButti K."/>
            <person name="Andreopoulos B."/>
            <person name="Lipzen A."/>
            <person name="Chen C."/>
            <person name="Yan M."/>
            <person name="Daum C."/>
            <person name="Ng V."/>
            <person name="Clum A."/>
            <person name="Steindorff A."/>
            <person name="Ohm R.A."/>
            <person name="Martin F."/>
            <person name="Silar P."/>
            <person name="Natvig D.O."/>
            <person name="Lalanne C."/>
            <person name="Gautier V."/>
            <person name="Ament-Velasquez S.L."/>
            <person name="Kruys A."/>
            <person name="Hutchinson M.I."/>
            <person name="Powell A.J."/>
            <person name="Barry K."/>
            <person name="Miller A.N."/>
            <person name="Grigoriev I.V."/>
            <person name="Debuchy R."/>
            <person name="Gladieux P."/>
            <person name="Hiltunen Thoren M."/>
            <person name="Johannesson H."/>
        </authorList>
    </citation>
    <scope>NUCLEOTIDE SEQUENCE</scope>
    <source>
        <strain evidence="8">PSN324</strain>
    </source>
</reference>
<feature type="transmembrane region" description="Helical" evidence="6">
    <location>
        <begin position="196"/>
        <end position="216"/>
    </location>
</feature>
<evidence type="ECO:0000313" key="8">
    <source>
        <dbReference type="EMBL" id="KAK4464513.1"/>
    </source>
</evidence>
<feature type="transmembrane region" description="Helical" evidence="6">
    <location>
        <begin position="358"/>
        <end position="376"/>
    </location>
</feature>
<evidence type="ECO:0000313" key="9">
    <source>
        <dbReference type="Proteomes" id="UP001321749"/>
    </source>
</evidence>
<feature type="transmembrane region" description="Helical" evidence="6">
    <location>
        <begin position="109"/>
        <end position="133"/>
    </location>
</feature>
<comment type="subcellular location">
    <subcellularLocation>
        <location evidence="1">Membrane</location>
        <topology evidence="1">Multi-pass membrane protein</topology>
    </subcellularLocation>
</comment>
<dbReference type="AlphaFoldDB" id="A0AAV9HW03"/>
<evidence type="ECO:0000259" key="7">
    <source>
        <dbReference type="PROSITE" id="PS50850"/>
    </source>
</evidence>